<keyword evidence="3" id="KW-1185">Reference proteome</keyword>
<keyword evidence="1" id="KW-1133">Transmembrane helix</keyword>
<proteinExistence type="predicted"/>
<feature type="transmembrane region" description="Helical" evidence="1">
    <location>
        <begin position="83"/>
        <end position="104"/>
    </location>
</feature>
<accession>A0ABQ8BDJ3</accession>
<dbReference type="Proteomes" id="UP000824890">
    <property type="component" value="Unassembled WGS sequence"/>
</dbReference>
<comment type="caution">
    <text evidence="2">The sequence shown here is derived from an EMBL/GenBank/DDBJ whole genome shotgun (WGS) entry which is preliminary data.</text>
</comment>
<evidence type="ECO:0000313" key="3">
    <source>
        <dbReference type="Proteomes" id="UP000824890"/>
    </source>
</evidence>
<gene>
    <name evidence="2" type="ORF">HID58_041838</name>
</gene>
<keyword evidence="1" id="KW-0812">Transmembrane</keyword>
<protein>
    <submittedName>
        <fullName evidence="2">Uncharacterized protein</fullName>
    </submittedName>
</protein>
<evidence type="ECO:0000256" key="1">
    <source>
        <dbReference type="SAM" id="Phobius"/>
    </source>
</evidence>
<keyword evidence="1" id="KW-0472">Membrane</keyword>
<feature type="non-terminal residue" evidence="2">
    <location>
        <position position="1"/>
    </location>
</feature>
<name>A0ABQ8BDJ3_BRANA</name>
<organism evidence="2 3">
    <name type="scientific">Brassica napus</name>
    <name type="common">Rape</name>
    <dbReference type="NCBI Taxonomy" id="3708"/>
    <lineage>
        <taxon>Eukaryota</taxon>
        <taxon>Viridiplantae</taxon>
        <taxon>Streptophyta</taxon>
        <taxon>Embryophyta</taxon>
        <taxon>Tracheophyta</taxon>
        <taxon>Spermatophyta</taxon>
        <taxon>Magnoliopsida</taxon>
        <taxon>eudicotyledons</taxon>
        <taxon>Gunneridae</taxon>
        <taxon>Pentapetalae</taxon>
        <taxon>rosids</taxon>
        <taxon>malvids</taxon>
        <taxon>Brassicales</taxon>
        <taxon>Brassicaceae</taxon>
        <taxon>Brassiceae</taxon>
        <taxon>Brassica</taxon>
    </lineage>
</organism>
<dbReference type="EMBL" id="JAGKQM010000011">
    <property type="protein sequence ID" value="KAH0902335.1"/>
    <property type="molecule type" value="Genomic_DNA"/>
</dbReference>
<evidence type="ECO:0000313" key="2">
    <source>
        <dbReference type="EMBL" id="KAH0902335.1"/>
    </source>
</evidence>
<reference evidence="2 3" key="1">
    <citation type="submission" date="2021-05" db="EMBL/GenBank/DDBJ databases">
        <title>Genome Assembly of Synthetic Allotetraploid Brassica napus Reveals Homoeologous Exchanges between Subgenomes.</title>
        <authorList>
            <person name="Davis J.T."/>
        </authorList>
    </citation>
    <scope>NUCLEOTIDE SEQUENCE [LARGE SCALE GENOMIC DNA]</scope>
    <source>
        <strain evidence="3">cv. Da-Ae</strain>
        <tissue evidence="2">Seedling</tissue>
    </source>
</reference>
<sequence>VEDFSSLFSSGHRRWRAWSPEAASSPLPFCNLLWFALFLCHCRFARFCGRCSGSVSLDLLRGSLDLWLGASVLEFRHGGEGSWAAGLSVLLAGGFVGISLLQFGKCFLRSSLRRGERSPGFLPFPCLASRIGRGFALGSREVIDFFYRFVHGGPMAVWLSSFCDSMSATSSRMVGLSSMAFSNFRFGGCSLFVVLSHLLCPAISASSEVSSSQSFFVGHSSLSSSPAFPVEAQWRPESGSLPSGQDVDLKCQCVICLSFGDGDLFRLCSSMCLSCRWCDQVELCCSLLQVLVFVMVGASSLPVLFE</sequence>
<feature type="transmembrane region" description="Helical" evidence="1">
    <location>
        <begin position="283"/>
        <end position="305"/>
    </location>
</feature>